<evidence type="ECO:0000313" key="2">
    <source>
        <dbReference type="Proteomes" id="UP000467841"/>
    </source>
</evidence>
<dbReference type="EMBL" id="CACVBM020000144">
    <property type="protein sequence ID" value="CAA7015081.1"/>
    <property type="molecule type" value="Genomic_DNA"/>
</dbReference>
<accession>A0A6D2HKF3</accession>
<protein>
    <submittedName>
        <fullName evidence="1">Uncharacterized protein</fullName>
    </submittedName>
</protein>
<evidence type="ECO:0000313" key="1">
    <source>
        <dbReference type="EMBL" id="CAA7015081.1"/>
    </source>
</evidence>
<keyword evidence="2" id="KW-1185">Reference proteome</keyword>
<name>A0A6D2HKF3_9BRAS</name>
<dbReference type="Proteomes" id="UP000467841">
    <property type="component" value="Unassembled WGS sequence"/>
</dbReference>
<comment type="caution">
    <text evidence="1">The sequence shown here is derived from an EMBL/GenBank/DDBJ whole genome shotgun (WGS) entry which is preliminary data.</text>
</comment>
<sequence length="100" mass="11040">MEVKGLQELQPSLVKYDITKLCFNSAGNIVIFWNAQPQGPESFELWSAEISVEDAEVSVEGHTVYQMWGKIEWSAAVLKPDPPLLHSCGVEVLFAGSVFA</sequence>
<organism evidence="1 2">
    <name type="scientific">Microthlaspi erraticum</name>
    <dbReference type="NCBI Taxonomy" id="1685480"/>
    <lineage>
        <taxon>Eukaryota</taxon>
        <taxon>Viridiplantae</taxon>
        <taxon>Streptophyta</taxon>
        <taxon>Embryophyta</taxon>
        <taxon>Tracheophyta</taxon>
        <taxon>Spermatophyta</taxon>
        <taxon>Magnoliopsida</taxon>
        <taxon>eudicotyledons</taxon>
        <taxon>Gunneridae</taxon>
        <taxon>Pentapetalae</taxon>
        <taxon>rosids</taxon>
        <taxon>malvids</taxon>
        <taxon>Brassicales</taxon>
        <taxon>Brassicaceae</taxon>
        <taxon>Coluteocarpeae</taxon>
        <taxon>Microthlaspi</taxon>
    </lineage>
</organism>
<dbReference type="OrthoDB" id="1108960at2759"/>
<reference evidence="1" key="1">
    <citation type="submission" date="2020-01" db="EMBL/GenBank/DDBJ databases">
        <authorList>
            <person name="Mishra B."/>
        </authorList>
    </citation>
    <scope>NUCLEOTIDE SEQUENCE [LARGE SCALE GENOMIC DNA]</scope>
</reference>
<dbReference type="AlphaFoldDB" id="A0A6D2HKF3"/>
<gene>
    <name evidence="1" type="ORF">MERR_LOCUS2316</name>
</gene>
<proteinExistence type="predicted"/>